<evidence type="ECO:0000256" key="2">
    <source>
        <dbReference type="ARBA" id="ARBA00022692"/>
    </source>
</evidence>
<evidence type="ECO:0000313" key="6">
    <source>
        <dbReference type="EMBL" id="CAH1254865.1"/>
    </source>
</evidence>
<dbReference type="GO" id="GO:0005739">
    <property type="term" value="C:mitochondrion"/>
    <property type="evidence" value="ECO:0007669"/>
    <property type="project" value="TreeGrafter"/>
</dbReference>
<feature type="transmembrane region" description="Helical" evidence="5">
    <location>
        <begin position="226"/>
        <end position="247"/>
    </location>
</feature>
<evidence type="ECO:0000256" key="5">
    <source>
        <dbReference type="SAM" id="Phobius"/>
    </source>
</evidence>
<evidence type="ECO:0000256" key="1">
    <source>
        <dbReference type="ARBA" id="ARBA00004141"/>
    </source>
</evidence>
<accession>A0A8J9ZHP6</accession>
<evidence type="ECO:0000256" key="4">
    <source>
        <dbReference type="ARBA" id="ARBA00023136"/>
    </source>
</evidence>
<keyword evidence="4 5" id="KW-0472">Membrane</keyword>
<protein>
    <submittedName>
        <fullName evidence="6">TMEM65 protein</fullName>
    </submittedName>
</protein>
<comment type="subcellular location">
    <subcellularLocation>
        <location evidence="1">Membrane</location>
        <topology evidence="1">Multi-pass membrane protein</topology>
    </subcellularLocation>
</comment>
<dbReference type="PANTHER" id="PTHR21706:SF15">
    <property type="entry name" value="TRANSMEMBRANE PROTEIN 65"/>
    <property type="match status" value="1"/>
</dbReference>
<keyword evidence="2 5" id="KW-0812">Transmembrane</keyword>
<gene>
    <name evidence="6" type="primary">TMEM65</name>
    <name evidence="6" type="ORF">BLAG_LOCUS14110</name>
</gene>
<evidence type="ECO:0000256" key="3">
    <source>
        <dbReference type="ARBA" id="ARBA00022989"/>
    </source>
</evidence>
<keyword evidence="7" id="KW-1185">Reference proteome</keyword>
<dbReference type="GO" id="GO:0016020">
    <property type="term" value="C:membrane"/>
    <property type="evidence" value="ECO:0007669"/>
    <property type="project" value="UniProtKB-SubCell"/>
</dbReference>
<feature type="transmembrane region" description="Helical" evidence="5">
    <location>
        <begin position="162"/>
        <end position="181"/>
    </location>
</feature>
<dbReference type="EMBL" id="OV696687">
    <property type="protein sequence ID" value="CAH1254865.1"/>
    <property type="molecule type" value="Genomic_DNA"/>
</dbReference>
<keyword evidence="3 5" id="KW-1133">Transmembrane helix</keyword>
<dbReference type="AlphaFoldDB" id="A0A8J9ZHP6"/>
<dbReference type="Pfam" id="PF10507">
    <property type="entry name" value="TMEM65"/>
    <property type="match status" value="1"/>
</dbReference>
<organism evidence="6 7">
    <name type="scientific">Branchiostoma lanceolatum</name>
    <name type="common">Common lancelet</name>
    <name type="synonym">Amphioxus lanceolatum</name>
    <dbReference type="NCBI Taxonomy" id="7740"/>
    <lineage>
        <taxon>Eukaryota</taxon>
        <taxon>Metazoa</taxon>
        <taxon>Chordata</taxon>
        <taxon>Cephalochordata</taxon>
        <taxon>Leptocardii</taxon>
        <taxon>Amphioxiformes</taxon>
        <taxon>Branchiostomatidae</taxon>
        <taxon>Branchiostoma</taxon>
    </lineage>
</organism>
<reference evidence="6" key="1">
    <citation type="submission" date="2022-01" db="EMBL/GenBank/DDBJ databases">
        <authorList>
            <person name="Braso-Vives M."/>
        </authorList>
    </citation>
    <scope>NUCLEOTIDE SEQUENCE</scope>
</reference>
<proteinExistence type="predicted"/>
<sequence length="267" mass="29370">MLTVGSKMAAVMTRFSQAVTSTVVRSLCHDHVLLRSGTAHLPAYFQHRTVYEYTLDKPEGAKEFVYTLRKRERHTLLLELQKFESQEGQGQKQLEVCQQTTTSNVQACLTHTQQGKTDVRTDRNSSIRPTSRQLWLVATHNILPFIGFGFLDNAVMLVAGDYIDVTIGTALGISTLAAAALGNLLSDLFGLGAASYVEVLALKVGLPSPEMTPQQLDMSSSKWASNLGRVFGVTVGCLLGMLPLYFLPKREKHGKKDDSQEAPPKTE</sequence>
<feature type="transmembrane region" description="Helical" evidence="5">
    <location>
        <begin position="133"/>
        <end position="150"/>
    </location>
</feature>
<name>A0A8J9ZHP6_BRALA</name>
<dbReference type="PANTHER" id="PTHR21706">
    <property type="entry name" value="TRANSMEMBRANE PROTEIN 65"/>
    <property type="match status" value="1"/>
</dbReference>
<dbReference type="InterPro" id="IPR019537">
    <property type="entry name" value="TMEM65"/>
</dbReference>
<dbReference type="OrthoDB" id="430821at2759"/>
<evidence type="ECO:0000313" key="7">
    <source>
        <dbReference type="Proteomes" id="UP000838412"/>
    </source>
</evidence>
<dbReference type="Proteomes" id="UP000838412">
    <property type="component" value="Chromosome 2"/>
</dbReference>